<accession>A0A9P7QCW4</accession>
<feature type="coiled-coil region" evidence="1">
    <location>
        <begin position="1"/>
        <end position="28"/>
    </location>
</feature>
<feature type="non-terminal residue" evidence="3">
    <location>
        <position position="1"/>
    </location>
</feature>
<reference evidence="3 4" key="1">
    <citation type="journal article" date="2020" name="bioRxiv">
        <title>Whole genome comparisons of ergot fungi reveals the divergence and evolution of species within the genus Claviceps are the result of varying mechanisms driving genome evolution and host range expansion.</title>
        <authorList>
            <person name="Wyka S.A."/>
            <person name="Mondo S.J."/>
            <person name="Liu M."/>
            <person name="Dettman J."/>
            <person name="Nalam V."/>
            <person name="Broders K.D."/>
        </authorList>
    </citation>
    <scope>NUCLEOTIDE SEQUENCE [LARGE SCALE GENOMIC DNA]</scope>
    <source>
        <strain evidence="3 4">Clav52</strain>
    </source>
</reference>
<dbReference type="AlphaFoldDB" id="A0A9P7QCW4"/>
<gene>
    <name evidence="3" type="ORF">E4U09_004632</name>
</gene>
<evidence type="ECO:0000256" key="1">
    <source>
        <dbReference type="SAM" id="Coils"/>
    </source>
</evidence>
<dbReference type="EMBL" id="SRRH01000379">
    <property type="protein sequence ID" value="KAG6290000.1"/>
    <property type="molecule type" value="Genomic_DNA"/>
</dbReference>
<feature type="compositionally biased region" description="Basic and acidic residues" evidence="2">
    <location>
        <begin position="67"/>
        <end position="85"/>
    </location>
</feature>
<comment type="caution">
    <text evidence="3">The sequence shown here is derived from an EMBL/GenBank/DDBJ whole genome shotgun (WGS) entry which is preliminary data.</text>
</comment>
<evidence type="ECO:0000313" key="4">
    <source>
        <dbReference type="Proteomes" id="UP000707071"/>
    </source>
</evidence>
<evidence type="ECO:0000256" key="2">
    <source>
        <dbReference type="SAM" id="MobiDB-lite"/>
    </source>
</evidence>
<feature type="region of interest" description="Disordered" evidence="2">
    <location>
        <begin position="67"/>
        <end position="89"/>
    </location>
</feature>
<sequence>MAEILRQLEEAKAQVEMQRHQAEDEKRLKEKGIHQQNHLHVPLNKGEFLRECHAGFPVRVEHNLLQDESRSRKDSQHMRKTEGARKSYAGRKTWDKDNWKIWATYHWITCSLQRKAFEWCPDNHEYHRIRTKRSKPTRETQQSSNSVGEGEIDVQQCMNGNETEEKILVATIIMQLYSSMLIKSLRYG</sequence>
<name>A0A9P7QCW4_9HYPO</name>
<keyword evidence="1" id="KW-0175">Coiled coil</keyword>
<dbReference type="Proteomes" id="UP000707071">
    <property type="component" value="Unassembled WGS sequence"/>
</dbReference>
<evidence type="ECO:0000313" key="3">
    <source>
        <dbReference type="EMBL" id="KAG6290000.1"/>
    </source>
</evidence>
<protein>
    <submittedName>
        <fullName evidence="3">Uncharacterized protein</fullName>
    </submittedName>
</protein>
<keyword evidence="4" id="KW-1185">Reference proteome</keyword>
<proteinExistence type="predicted"/>
<organism evidence="3 4">
    <name type="scientific">Claviceps aff. purpurea</name>
    <dbReference type="NCBI Taxonomy" id="1967640"/>
    <lineage>
        <taxon>Eukaryota</taxon>
        <taxon>Fungi</taxon>
        <taxon>Dikarya</taxon>
        <taxon>Ascomycota</taxon>
        <taxon>Pezizomycotina</taxon>
        <taxon>Sordariomycetes</taxon>
        <taxon>Hypocreomycetidae</taxon>
        <taxon>Hypocreales</taxon>
        <taxon>Clavicipitaceae</taxon>
        <taxon>Claviceps</taxon>
    </lineage>
</organism>
<feature type="region of interest" description="Disordered" evidence="2">
    <location>
        <begin position="131"/>
        <end position="154"/>
    </location>
</feature>